<feature type="domain" description="Beta-Casp" evidence="3">
    <location>
        <begin position="256"/>
        <end position="381"/>
    </location>
</feature>
<organism evidence="4 5">
    <name type="scientific">Sulfurovum zhangzhouensis</name>
    <dbReference type="NCBI Taxonomy" id="3019067"/>
    <lineage>
        <taxon>Bacteria</taxon>
        <taxon>Pseudomonadati</taxon>
        <taxon>Campylobacterota</taxon>
        <taxon>Epsilonproteobacteria</taxon>
        <taxon>Campylobacterales</taxon>
        <taxon>Sulfurovaceae</taxon>
        <taxon>Sulfurovum</taxon>
    </lineage>
</organism>
<dbReference type="InterPro" id="IPR011108">
    <property type="entry name" value="RMMBL"/>
</dbReference>
<name>A0ABT7QXM6_9BACT</name>
<gene>
    <name evidence="4" type="ORF">PGH07_05285</name>
</gene>
<dbReference type="EMBL" id="JAQIBD010000002">
    <property type="protein sequence ID" value="MDM5271580.1"/>
    <property type="molecule type" value="Genomic_DNA"/>
</dbReference>
<evidence type="ECO:0000259" key="3">
    <source>
        <dbReference type="SMART" id="SM01027"/>
    </source>
</evidence>
<evidence type="ECO:0000259" key="2">
    <source>
        <dbReference type="SMART" id="SM00849"/>
    </source>
</evidence>
<dbReference type="SMART" id="SM00849">
    <property type="entry name" value="Lactamase_B"/>
    <property type="match status" value="1"/>
</dbReference>
<proteinExistence type="predicted"/>
<dbReference type="InterPro" id="IPR022712">
    <property type="entry name" value="Beta_Casp"/>
</dbReference>
<evidence type="ECO:0000313" key="5">
    <source>
        <dbReference type="Proteomes" id="UP001169069"/>
    </source>
</evidence>
<dbReference type="InterPro" id="IPR050698">
    <property type="entry name" value="MBL"/>
</dbReference>
<dbReference type="Gene3D" id="3.40.50.10890">
    <property type="match status" value="1"/>
</dbReference>
<evidence type="ECO:0000256" key="1">
    <source>
        <dbReference type="ARBA" id="ARBA00022801"/>
    </source>
</evidence>
<dbReference type="Pfam" id="PF00753">
    <property type="entry name" value="Lactamase_B"/>
    <property type="match status" value="1"/>
</dbReference>
<evidence type="ECO:0000313" key="4">
    <source>
        <dbReference type="EMBL" id="MDM5271580.1"/>
    </source>
</evidence>
<protein>
    <submittedName>
        <fullName evidence="4">MBL fold metallo-hydrolase</fullName>
    </submittedName>
</protein>
<dbReference type="InterPro" id="IPR036866">
    <property type="entry name" value="RibonucZ/Hydroxyglut_hydro"/>
</dbReference>
<sequence length="465" mass="53415">MATITSHGAAGVVTGSCHLFAIENGPRILIDCGMYQGPEEEQNFGPFHFDPKEIDYLLITHAHLDHIGRIPKLVKEGFKGTIYTTEATVELAEIILMDSAKIMKEDYETRYRKAQRKGSEDDERLPLYEEEDIEATFNLDWYICEYDNPVSLQEGINVTYRDAGHILGSAFIEISYKERGVEQTIVFSGDIGHDNNIVQHDLAECTHANTLYVESTYGDRNHQSTEDTINEFKKVVIETLNDWGNVLIPSFAIERTQEILCILKEMHDRKELPQCRIFLDSPMATRATQVYNNYSHLLSKKCQDFKERDGTIFDFEWLVYTPDVEASKQINEFDRRTIIIAGSGMCTGGRILHHFKNRLWNRKNTLIFVGYQVEGTLGRHLVDGARWVKIYGEDILVKASIHTINGFSAHADQNAIIKWISNIEDLNRIFLIHGERDKQIILRSVLENVFNQKVHIVEPEEVIYL</sequence>
<dbReference type="Proteomes" id="UP001169069">
    <property type="component" value="Unassembled WGS sequence"/>
</dbReference>
<dbReference type="Pfam" id="PF07521">
    <property type="entry name" value="RMMBL"/>
    <property type="match status" value="1"/>
</dbReference>
<dbReference type="Pfam" id="PF10996">
    <property type="entry name" value="Beta-Casp"/>
    <property type="match status" value="1"/>
</dbReference>
<dbReference type="PANTHER" id="PTHR11203:SF37">
    <property type="entry name" value="INTEGRATOR COMPLEX SUBUNIT 11"/>
    <property type="match status" value="1"/>
</dbReference>
<accession>A0ABT7QXM6</accession>
<dbReference type="PANTHER" id="PTHR11203">
    <property type="entry name" value="CLEAVAGE AND POLYADENYLATION SPECIFICITY FACTOR FAMILY MEMBER"/>
    <property type="match status" value="1"/>
</dbReference>
<comment type="caution">
    <text evidence="4">The sequence shown here is derived from an EMBL/GenBank/DDBJ whole genome shotgun (WGS) entry which is preliminary data.</text>
</comment>
<dbReference type="SUPFAM" id="SSF56281">
    <property type="entry name" value="Metallo-hydrolase/oxidoreductase"/>
    <property type="match status" value="1"/>
</dbReference>
<feature type="domain" description="Metallo-beta-lactamase" evidence="2">
    <location>
        <begin position="14"/>
        <end position="240"/>
    </location>
</feature>
<dbReference type="InterPro" id="IPR001279">
    <property type="entry name" value="Metallo-B-lactamas"/>
</dbReference>
<dbReference type="RefSeq" id="WP_289413169.1">
    <property type="nucleotide sequence ID" value="NZ_JAQIBD010000002.1"/>
</dbReference>
<keyword evidence="1" id="KW-0378">Hydrolase</keyword>
<dbReference type="Gene3D" id="3.60.15.10">
    <property type="entry name" value="Ribonuclease Z/Hydroxyacylglutathione hydrolase-like"/>
    <property type="match status" value="1"/>
</dbReference>
<reference evidence="4" key="1">
    <citation type="submission" date="2023-01" db="EMBL/GenBank/DDBJ databases">
        <title>Sulfurovum sp. zt1-1 genome assembly.</title>
        <authorList>
            <person name="Wang J."/>
        </authorList>
    </citation>
    <scope>NUCLEOTIDE SEQUENCE</scope>
    <source>
        <strain evidence="4">Zt1-1</strain>
    </source>
</reference>
<dbReference type="CDD" id="cd16295">
    <property type="entry name" value="TTHA0252-CPSF-like_MBL-fold"/>
    <property type="match status" value="1"/>
</dbReference>
<dbReference type="SMART" id="SM01027">
    <property type="entry name" value="Beta-Casp"/>
    <property type="match status" value="1"/>
</dbReference>
<keyword evidence="5" id="KW-1185">Reference proteome</keyword>